<dbReference type="Gene3D" id="2.30.130.30">
    <property type="entry name" value="Hypothetical protein"/>
    <property type="match status" value="1"/>
</dbReference>
<gene>
    <name evidence="1" type="ORF">GGQ99_000979</name>
</gene>
<evidence type="ECO:0000313" key="2">
    <source>
        <dbReference type="Proteomes" id="UP000539538"/>
    </source>
</evidence>
<dbReference type="Proteomes" id="UP000539538">
    <property type="component" value="Unassembled WGS sequence"/>
</dbReference>
<dbReference type="InterPro" id="IPR015947">
    <property type="entry name" value="PUA-like_sf"/>
</dbReference>
<evidence type="ECO:0000313" key="1">
    <source>
        <dbReference type="EMBL" id="MBB4649257.1"/>
    </source>
</evidence>
<name>A0ABR6KXR0_9HYPH</name>
<evidence type="ECO:0008006" key="3">
    <source>
        <dbReference type="Google" id="ProtNLM"/>
    </source>
</evidence>
<comment type="caution">
    <text evidence="1">The sequence shown here is derived from an EMBL/GenBank/DDBJ whole genome shotgun (WGS) entry which is preliminary data.</text>
</comment>
<sequence>MILPRLALSVRQPWAHALAMGWKDIENRSWRQPNPGLKFRGRFAIHASLGMTRYEYEDAAETFAHLGYACPAPADLLRGGIVGVATVADIVKTSDSPWFCGPRGLVIVEAEPVAFVRCGGQLGFFQWHPDQIADAPVPAKWMLPRPAPTADPQGTLL</sequence>
<dbReference type="SUPFAM" id="SSF88697">
    <property type="entry name" value="PUA domain-like"/>
    <property type="match status" value="1"/>
</dbReference>
<reference evidence="1 2" key="1">
    <citation type="submission" date="2020-08" db="EMBL/GenBank/DDBJ databases">
        <title>Genomic Encyclopedia of Type Strains, Phase IV (KMG-IV): sequencing the most valuable type-strain genomes for metagenomic binning, comparative biology and taxonomic classification.</title>
        <authorList>
            <person name="Goeker M."/>
        </authorList>
    </citation>
    <scope>NUCLEOTIDE SEQUENCE [LARGE SCALE GENOMIC DNA]</scope>
    <source>
        <strain evidence="1 2">DSM 7050</strain>
    </source>
</reference>
<keyword evidence="2" id="KW-1185">Reference proteome</keyword>
<organism evidence="1 2">
    <name type="scientific">Aminobacter niigataensis</name>
    <dbReference type="NCBI Taxonomy" id="83265"/>
    <lineage>
        <taxon>Bacteria</taxon>
        <taxon>Pseudomonadati</taxon>
        <taxon>Pseudomonadota</taxon>
        <taxon>Alphaproteobacteria</taxon>
        <taxon>Hyphomicrobiales</taxon>
        <taxon>Phyllobacteriaceae</taxon>
        <taxon>Aminobacter</taxon>
    </lineage>
</organism>
<proteinExistence type="predicted"/>
<dbReference type="RefSeq" id="WP_343061688.1">
    <property type="nucleotide sequence ID" value="NZ_BAAAVZ010000008.1"/>
</dbReference>
<accession>A0ABR6KXR0</accession>
<dbReference type="EMBL" id="JACHOT010000001">
    <property type="protein sequence ID" value="MBB4649257.1"/>
    <property type="molecule type" value="Genomic_DNA"/>
</dbReference>
<protein>
    <recommendedName>
        <fullName evidence="3">ASCH domain-containing protein</fullName>
    </recommendedName>
</protein>